<dbReference type="EMBL" id="LUCM01005069">
    <property type="protein sequence ID" value="KAA0193378.1"/>
    <property type="molecule type" value="Genomic_DNA"/>
</dbReference>
<proteinExistence type="predicted"/>
<evidence type="ECO:0000313" key="2">
    <source>
        <dbReference type="Proteomes" id="UP000728185"/>
    </source>
</evidence>
<dbReference type="Gene3D" id="3.10.20.90">
    <property type="entry name" value="Phosphatidylinositol 3-kinase Catalytic Subunit, Chain A, domain 1"/>
    <property type="match status" value="1"/>
</dbReference>
<dbReference type="Proteomes" id="UP000728185">
    <property type="component" value="Unassembled WGS sequence"/>
</dbReference>
<dbReference type="OrthoDB" id="6260299at2759"/>
<organism evidence="1 2">
    <name type="scientific">Fasciolopsis buskii</name>
    <dbReference type="NCBI Taxonomy" id="27845"/>
    <lineage>
        <taxon>Eukaryota</taxon>
        <taxon>Metazoa</taxon>
        <taxon>Spiralia</taxon>
        <taxon>Lophotrochozoa</taxon>
        <taxon>Platyhelminthes</taxon>
        <taxon>Trematoda</taxon>
        <taxon>Digenea</taxon>
        <taxon>Plagiorchiida</taxon>
        <taxon>Echinostomata</taxon>
        <taxon>Echinostomatoidea</taxon>
        <taxon>Fasciolidae</taxon>
        <taxon>Fasciolopsis</taxon>
    </lineage>
</organism>
<dbReference type="AlphaFoldDB" id="A0A8E0VM05"/>
<comment type="caution">
    <text evidence="1">The sequence shown here is derived from an EMBL/GenBank/DDBJ whole genome shotgun (WGS) entry which is preliminary data.</text>
</comment>
<evidence type="ECO:0000313" key="1">
    <source>
        <dbReference type="EMBL" id="KAA0193378.1"/>
    </source>
</evidence>
<name>A0A8E0VM05_9TREM</name>
<protein>
    <submittedName>
        <fullName evidence="1">Talin-1</fullName>
    </submittedName>
</protein>
<gene>
    <name evidence="1" type="ORF">FBUS_10971</name>
</gene>
<sequence>MCSKTGQSADFGLNNSVPLITFLSNGTCHDDGLGQMESLHEMMDIDSSIPKDGGCRTTHRISLIVPSSTDQTMISPSKRFEKVSVKELKEALPSQSSVLDKVMLVQSRCAEVNSGLCDGELRVEDTEMAPIQGVRNEADKRNTLESSRLEKISLLERLLGCIQPLTRWWNKGDTQDEKNSGITNYEEYSLIRPMDEEERMKTLTLRKAKSMAKDQDKLERMKQKLHTDDEREFFNHME</sequence>
<keyword evidence="2" id="KW-1185">Reference proteome</keyword>
<accession>A0A8E0VM05</accession>
<reference evidence="1" key="1">
    <citation type="submission" date="2019-05" db="EMBL/GenBank/DDBJ databases">
        <title>Annotation for the trematode Fasciolopsis buski.</title>
        <authorList>
            <person name="Choi Y.-J."/>
        </authorList>
    </citation>
    <scope>NUCLEOTIDE SEQUENCE</scope>
    <source>
        <strain evidence="1">HT</strain>
        <tissue evidence="1">Whole worm</tissue>
    </source>
</reference>